<evidence type="ECO:0000313" key="1">
    <source>
        <dbReference type="EMBL" id="KAH7528678.1"/>
    </source>
</evidence>
<proteinExistence type="predicted"/>
<dbReference type="Proteomes" id="UP000813462">
    <property type="component" value="Unassembled WGS sequence"/>
</dbReference>
<dbReference type="EMBL" id="JAEACU010000005">
    <property type="protein sequence ID" value="KAH7528678.1"/>
    <property type="molecule type" value="Genomic_DNA"/>
</dbReference>
<organism evidence="1 2">
    <name type="scientific">Ziziphus jujuba var. spinosa</name>
    <dbReference type="NCBI Taxonomy" id="714518"/>
    <lineage>
        <taxon>Eukaryota</taxon>
        <taxon>Viridiplantae</taxon>
        <taxon>Streptophyta</taxon>
        <taxon>Embryophyta</taxon>
        <taxon>Tracheophyta</taxon>
        <taxon>Spermatophyta</taxon>
        <taxon>Magnoliopsida</taxon>
        <taxon>eudicotyledons</taxon>
        <taxon>Gunneridae</taxon>
        <taxon>Pentapetalae</taxon>
        <taxon>rosids</taxon>
        <taxon>fabids</taxon>
        <taxon>Rosales</taxon>
        <taxon>Rhamnaceae</taxon>
        <taxon>Paliureae</taxon>
        <taxon>Ziziphus</taxon>
    </lineage>
</organism>
<dbReference type="AlphaFoldDB" id="A0A978VE89"/>
<gene>
    <name evidence="1" type="ORF">FEM48_Zijuj05G0097500</name>
</gene>
<reference evidence="1" key="1">
    <citation type="journal article" date="2021" name="Front. Plant Sci.">
        <title>Chromosome-Scale Genome Assembly for Chinese Sour Jujube and Insights Into Its Genome Evolution and Domestication Signature.</title>
        <authorList>
            <person name="Shen L.-Y."/>
            <person name="Luo H."/>
            <person name="Wang X.-L."/>
            <person name="Wang X.-M."/>
            <person name="Qiu X.-J."/>
            <person name="Liu H."/>
            <person name="Zhou S.-S."/>
            <person name="Jia K.-H."/>
            <person name="Nie S."/>
            <person name="Bao Y.-T."/>
            <person name="Zhang R.-G."/>
            <person name="Yun Q.-Z."/>
            <person name="Chai Y.-H."/>
            <person name="Lu J.-Y."/>
            <person name="Li Y."/>
            <person name="Zhao S.-W."/>
            <person name="Mao J.-F."/>
            <person name="Jia S.-G."/>
            <person name="Mao Y.-M."/>
        </authorList>
    </citation>
    <scope>NUCLEOTIDE SEQUENCE</scope>
    <source>
        <strain evidence="1">AT0</strain>
        <tissue evidence="1">Leaf</tissue>
    </source>
</reference>
<sequence>MCLYAESSTSLHHTNNPTGAIANSNQNAGILKKLQPLCNTGEPRTDFCEIKMDVWIDGNHPQFSLCHLKQIRIPALSNRMLEKKTQML</sequence>
<name>A0A978VE89_ZIZJJ</name>
<evidence type="ECO:0000313" key="2">
    <source>
        <dbReference type="Proteomes" id="UP000813462"/>
    </source>
</evidence>
<comment type="caution">
    <text evidence="1">The sequence shown here is derived from an EMBL/GenBank/DDBJ whole genome shotgun (WGS) entry which is preliminary data.</text>
</comment>
<protein>
    <submittedName>
        <fullName evidence="1">Uncharacterized protein</fullName>
    </submittedName>
</protein>
<accession>A0A978VE89</accession>